<evidence type="ECO:0000259" key="2">
    <source>
        <dbReference type="PROSITE" id="PS50995"/>
    </source>
</evidence>
<dbReference type="SUPFAM" id="SSF46785">
    <property type="entry name" value="Winged helix' DNA-binding domain"/>
    <property type="match status" value="1"/>
</dbReference>
<dbReference type="Proteomes" id="UP000758168">
    <property type="component" value="Unassembled WGS sequence"/>
</dbReference>
<dbReference type="PANTHER" id="PTHR33164">
    <property type="entry name" value="TRANSCRIPTIONAL REGULATOR, MARR FAMILY"/>
    <property type="match status" value="1"/>
</dbReference>
<dbReference type="RefSeq" id="WP_210051858.1">
    <property type="nucleotide sequence ID" value="NZ_BAAAMH010000016.1"/>
</dbReference>
<dbReference type="Gene3D" id="1.10.10.10">
    <property type="entry name" value="Winged helix-like DNA-binding domain superfamily/Winged helix DNA-binding domain"/>
    <property type="match status" value="1"/>
</dbReference>
<proteinExistence type="predicted"/>
<dbReference type="EMBL" id="JAGIOB010000001">
    <property type="protein sequence ID" value="MBP2415115.1"/>
    <property type="molecule type" value="Genomic_DNA"/>
</dbReference>
<organism evidence="3 4">
    <name type="scientific">Microlunatus capsulatus</name>
    <dbReference type="NCBI Taxonomy" id="99117"/>
    <lineage>
        <taxon>Bacteria</taxon>
        <taxon>Bacillati</taxon>
        <taxon>Actinomycetota</taxon>
        <taxon>Actinomycetes</taxon>
        <taxon>Propionibacteriales</taxon>
        <taxon>Propionibacteriaceae</taxon>
        <taxon>Microlunatus</taxon>
    </lineage>
</organism>
<dbReference type="PANTHER" id="PTHR33164:SF5">
    <property type="entry name" value="ORGANIC HYDROPEROXIDE RESISTANCE TRANSCRIPTIONAL REGULATOR"/>
    <property type="match status" value="1"/>
</dbReference>
<evidence type="ECO:0000313" key="3">
    <source>
        <dbReference type="EMBL" id="MBP2415115.1"/>
    </source>
</evidence>
<reference evidence="3 4" key="1">
    <citation type="submission" date="2021-03" db="EMBL/GenBank/DDBJ databases">
        <title>Sequencing the genomes of 1000 actinobacteria strains.</title>
        <authorList>
            <person name="Klenk H.-P."/>
        </authorList>
    </citation>
    <scope>NUCLEOTIDE SEQUENCE [LARGE SCALE GENOMIC DNA]</scope>
    <source>
        <strain evidence="3 4">DSM 12936</strain>
    </source>
</reference>
<keyword evidence="3" id="KW-0238">DNA-binding</keyword>
<keyword evidence="4" id="KW-1185">Reference proteome</keyword>
<protein>
    <submittedName>
        <fullName evidence="3">DNA-binding MarR family transcriptional regulator</fullName>
    </submittedName>
</protein>
<dbReference type="InterPro" id="IPR000835">
    <property type="entry name" value="HTH_MarR-typ"/>
</dbReference>
<accession>A0ABS4Z306</accession>
<dbReference type="PROSITE" id="PS50995">
    <property type="entry name" value="HTH_MARR_2"/>
    <property type="match status" value="1"/>
</dbReference>
<name>A0ABS4Z306_9ACTN</name>
<evidence type="ECO:0000313" key="4">
    <source>
        <dbReference type="Proteomes" id="UP000758168"/>
    </source>
</evidence>
<gene>
    <name evidence="3" type="ORF">JOF54_000037</name>
</gene>
<sequence length="165" mass="17856">MQTPPVVADPSDDVLADTATQDAPAGRLRLDDQLCFALYAATNEIVRVYRPLLAELGLTYPQYLLMMALWEQDDQPVTALARTLHLPAHGVLPVLTRLAEAGLVSRRPDPVDRRVTRVTLTPAGAALEGSAAAAQRVVASRTRLAPDAFRELRSGLHELSAVLRG</sequence>
<dbReference type="InterPro" id="IPR039422">
    <property type="entry name" value="MarR/SlyA-like"/>
</dbReference>
<dbReference type="GO" id="GO:0003677">
    <property type="term" value="F:DNA binding"/>
    <property type="evidence" value="ECO:0007669"/>
    <property type="project" value="UniProtKB-KW"/>
</dbReference>
<feature type="domain" description="HTH marR-type" evidence="2">
    <location>
        <begin position="31"/>
        <end position="161"/>
    </location>
</feature>
<evidence type="ECO:0000256" key="1">
    <source>
        <dbReference type="ARBA" id="ARBA00004496"/>
    </source>
</evidence>
<dbReference type="Pfam" id="PF01047">
    <property type="entry name" value="MarR"/>
    <property type="match status" value="1"/>
</dbReference>
<dbReference type="InterPro" id="IPR036390">
    <property type="entry name" value="WH_DNA-bd_sf"/>
</dbReference>
<comment type="subcellular location">
    <subcellularLocation>
        <location evidence="1">Cytoplasm</location>
    </subcellularLocation>
</comment>
<comment type="caution">
    <text evidence="3">The sequence shown here is derived from an EMBL/GenBank/DDBJ whole genome shotgun (WGS) entry which is preliminary data.</text>
</comment>
<dbReference type="InterPro" id="IPR036388">
    <property type="entry name" value="WH-like_DNA-bd_sf"/>
</dbReference>
<dbReference type="SMART" id="SM00347">
    <property type="entry name" value="HTH_MARR"/>
    <property type="match status" value="1"/>
</dbReference>